<dbReference type="EMBL" id="LIAE01010593">
    <property type="protein sequence ID" value="PAV58236.1"/>
    <property type="molecule type" value="Genomic_DNA"/>
</dbReference>
<proteinExistence type="predicted"/>
<keyword evidence="2" id="KW-1185">Reference proteome</keyword>
<evidence type="ECO:0000313" key="2">
    <source>
        <dbReference type="Proteomes" id="UP000218231"/>
    </source>
</evidence>
<protein>
    <submittedName>
        <fullName evidence="1">Uncharacterized protein</fullName>
    </submittedName>
</protein>
<accession>A0A2A2J900</accession>
<evidence type="ECO:0000313" key="1">
    <source>
        <dbReference type="EMBL" id="PAV58236.1"/>
    </source>
</evidence>
<sequence length="138" mass="15275">MDSPEARPLVLKRSLSMDLPMARTLFDTNATPCSVVNPLRVCFTFSVVSSSSSVIFAETALGKSGENTKYRDAVAMKHQQIRNIDSKSPSSKVSFCQYFATKCRQVSSSKGKVMNLSREGGDRTEAEGIWMERTTRIP</sequence>
<gene>
    <name evidence="1" type="ORF">WR25_16484</name>
</gene>
<dbReference type="Proteomes" id="UP000218231">
    <property type="component" value="Unassembled WGS sequence"/>
</dbReference>
<organism evidence="1 2">
    <name type="scientific">Diploscapter pachys</name>
    <dbReference type="NCBI Taxonomy" id="2018661"/>
    <lineage>
        <taxon>Eukaryota</taxon>
        <taxon>Metazoa</taxon>
        <taxon>Ecdysozoa</taxon>
        <taxon>Nematoda</taxon>
        <taxon>Chromadorea</taxon>
        <taxon>Rhabditida</taxon>
        <taxon>Rhabditina</taxon>
        <taxon>Rhabditomorpha</taxon>
        <taxon>Rhabditoidea</taxon>
        <taxon>Rhabditidae</taxon>
        <taxon>Diploscapter</taxon>
    </lineage>
</organism>
<reference evidence="1 2" key="1">
    <citation type="journal article" date="2017" name="Curr. Biol.">
        <title>Genome architecture and evolution of a unichromosomal asexual nematode.</title>
        <authorList>
            <person name="Fradin H."/>
            <person name="Zegar C."/>
            <person name="Gutwein M."/>
            <person name="Lucas J."/>
            <person name="Kovtun M."/>
            <person name="Corcoran D."/>
            <person name="Baugh L.R."/>
            <person name="Kiontke K."/>
            <person name="Gunsalus K."/>
            <person name="Fitch D.H."/>
            <person name="Piano F."/>
        </authorList>
    </citation>
    <scope>NUCLEOTIDE SEQUENCE [LARGE SCALE GENOMIC DNA]</scope>
    <source>
        <strain evidence="1">PF1309</strain>
    </source>
</reference>
<comment type="caution">
    <text evidence="1">The sequence shown here is derived from an EMBL/GenBank/DDBJ whole genome shotgun (WGS) entry which is preliminary data.</text>
</comment>
<name>A0A2A2J900_9BILA</name>
<dbReference type="AlphaFoldDB" id="A0A2A2J900"/>